<dbReference type="CDD" id="cd01670">
    <property type="entry name" value="Death"/>
    <property type="match status" value="1"/>
</dbReference>
<dbReference type="SMART" id="SM00005">
    <property type="entry name" value="DEATH"/>
    <property type="match status" value="1"/>
</dbReference>
<feature type="domain" description="Death" evidence="1">
    <location>
        <begin position="105"/>
        <end position="177"/>
    </location>
</feature>
<reference evidence="2 3" key="1">
    <citation type="journal article" date="2017" name="PLoS Biol.">
        <title>The sea cucumber genome provides insights into morphological evolution and visceral regeneration.</title>
        <authorList>
            <person name="Zhang X."/>
            <person name="Sun L."/>
            <person name="Yuan J."/>
            <person name="Sun Y."/>
            <person name="Gao Y."/>
            <person name="Zhang L."/>
            <person name="Li S."/>
            <person name="Dai H."/>
            <person name="Hamel J.F."/>
            <person name="Liu C."/>
            <person name="Yu Y."/>
            <person name="Liu S."/>
            <person name="Lin W."/>
            <person name="Guo K."/>
            <person name="Jin S."/>
            <person name="Xu P."/>
            <person name="Storey K.B."/>
            <person name="Huan P."/>
            <person name="Zhang T."/>
            <person name="Zhou Y."/>
            <person name="Zhang J."/>
            <person name="Lin C."/>
            <person name="Li X."/>
            <person name="Xing L."/>
            <person name="Huo D."/>
            <person name="Sun M."/>
            <person name="Wang L."/>
            <person name="Mercier A."/>
            <person name="Li F."/>
            <person name="Yang H."/>
            <person name="Xiang J."/>
        </authorList>
    </citation>
    <scope>NUCLEOTIDE SEQUENCE [LARGE SCALE GENOMIC DNA]</scope>
    <source>
        <strain evidence="2">Shaxun</strain>
        <tissue evidence="2">Muscle</tissue>
    </source>
</reference>
<dbReference type="Pfam" id="PF00531">
    <property type="entry name" value="Death"/>
    <property type="match status" value="1"/>
</dbReference>
<dbReference type="Gene3D" id="1.10.533.10">
    <property type="entry name" value="Death Domain, Fas"/>
    <property type="match status" value="1"/>
</dbReference>
<protein>
    <recommendedName>
        <fullName evidence="1">Death domain-containing protein</fullName>
    </recommendedName>
</protein>
<dbReference type="PROSITE" id="PS50017">
    <property type="entry name" value="DEATH_DOMAIN"/>
    <property type="match status" value="1"/>
</dbReference>
<evidence type="ECO:0000313" key="3">
    <source>
        <dbReference type="Proteomes" id="UP000230750"/>
    </source>
</evidence>
<name>A0A2G8K6B3_STIJA</name>
<organism evidence="2 3">
    <name type="scientific">Stichopus japonicus</name>
    <name type="common">Sea cucumber</name>
    <dbReference type="NCBI Taxonomy" id="307972"/>
    <lineage>
        <taxon>Eukaryota</taxon>
        <taxon>Metazoa</taxon>
        <taxon>Echinodermata</taxon>
        <taxon>Eleutherozoa</taxon>
        <taxon>Echinozoa</taxon>
        <taxon>Holothuroidea</taxon>
        <taxon>Aspidochirotacea</taxon>
        <taxon>Aspidochirotida</taxon>
        <taxon>Stichopodidae</taxon>
        <taxon>Apostichopus</taxon>
    </lineage>
</organism>
<dbReference type="InterPro" id="IPR011029">
    <property type="entry name" value="DEATH-like_dom_sf"/>
</dbReference>
<dbReference type="Proteomes" id="UP000230750">
    <property type="component" value="Unassembled WGS sequence"/>
</dbReference>
<comment type="caution">
    <text evidence="2">The sequence shown here is derived from an EMBL/GenBank/DDBJ whole genome shotgun (WGS) entry which is preliminary data.</text>
</comment>
<evidence type="ECO:0000259" key="1">
    <source>
        <dbReference type="PROSITE" id="PS50017"/>
    </source>
</evidence>
<sequence>MSLKARSHYSDILSEYGPIFPMLGRRVRDEIQKQLNIKTSNRCFKSTFSVKCPVCDNLVDVDTCLRKSSVTCQNNHKIQTSSIHSWFKDSANVGASCAGKDQLLTDILLTEISAELGQEWKALARMLGLTKEDLYHIQADNKLSVGDQIYEMLAKWRDTSGTVDERKKLDILTQALEADSVDQGKLADLIKGKLNIE</sequence>
<gene>
    <name evidence="2" type="ORF">BSL78_19571</name>
</gene>
<keyword evidence="3" id="KW-1185">Reference proteome</keyword>
<proteinExistence type="predicted"/>
<dbReference type="InterPro" id="IPR000488">
    <property type="entry name" value="Death_dom"/>
</dbReference>
<evidence type="ECO:0000313" key="2">
    <source>
        <dbReference type="EMBL" id="PIK43550.1"/>
    </source>
</evidence>
<accession>A0A2G8K6B3</accession>
<dbReference type="AlphaFoldDB" id="A0A2G8K6B3"/>
<dbReference type="EMBL" id="MRZV01000841">
    <property type="protein sequence ID" value="PIK43550.1"/>
    <property type="molecule type" value="Genomic_DNA"/>
</dbReference>
<dbReference type="GO" id="GO:0007165">
    <property type="term" value="P:signal transduction"/>
    <property type="evidence" value="ECO:0007669"/>
    <property type="project" value="InterPro"/>
</dbReference>
<dbReference type="SUPFAM" id="SSF47986">
    <property type="entry name" value="DEATH domain"/>
    <property type="match status" value="1"/>
</dbReference>